<dbReference type="SUPFAM" id="SSF53187">
    <property type="entry name" value="Zn-dependent exopeptidases"/>
    <property type="match status" value="1"/>
</dbReference>
<protein>
    <submittedName>
        <fullName evidence="1">Uncharacterized protein</fullName>
    </submittedName>
</protein>
<comment type="caution">
    <text evidence="1">The sequence shown here is derived from an EMBL/GenBank/DDBJ whole genome shotgun (WGS) entry which is preliminary data.</text>
</comment>
<dbReference type="EMBL" id="MZXX01000002">
    <property type="protein sequence ID" value="RXT51640.1"/>
    <property type="molecule type" value="Genomic_DNA"/>
</dbReference>
<gene>
    <name evidence="1" type="ORF">B5V01_00655</name>
</gene>
<sequence length="62" mass="6980">MCSRGGRTFAKRRDRSVERLFRGIPAVLVEIRQDLLANRSGIEEWADRLAAALPAHETETVS</sequence>
<evidence type="ECO:0000313" key="2">
    <source>
        <dbReference type="Proteomes" id="UP000290444"/>
    </source>
</evidence>
<dbReference type="Proteomes" id="UP000290444">
    <property type="component" value="Unassembled WGS sequence"/>
</dbReference>
<reference evidence="1 2" key="1">
    <citation type="submission" date="2017-03" db="EMBL/GenBank/DDBJ databases">
        <authorList>
            <person name="Safronova V.I."/>
            <person name="Sazanova A.L."/>
            <person name="Chirak E.R."/>
        </authorList>
    </citation>
    <scope>NUCLEOTIDE SEQUENCE [LARGE SCALE GENOMIC DNA]</scope>
    <source>
        <strain evidence="1 2">Opo-242</strain>
    </source>
</reference>
<name>A0A4Q1VK03_9HYPH</name>
<accession>A0A4Q1VK03</accession>
<proteinExistence type="predicted"/>
<evidence type="ECO:0000313" key="1">
    <source>
        <dbReference type="EMBL" id="RXT51640.1"/>
    </source>
</evidence>
<dbReference type="AlphaFoldDB" id="A0A4Q1VK03"/>
<organism evidence="1 2">
    <name type="scientific">Mesorhizobium erdmanii</name>
    <dbReference type="NCBI Taxonomy" id="1777866"/>
    <lineage>
        <taxon>Bacteria</taxon>
        <taxon>Pseudomonadati</taxon>
        <taxon>Pseudomonadota</taxon>
        <taxon>Alphaproteobacteria</taxon>
        <taxon>Hyphomicrobiales</taxon>
        <taxon>Phyllobacteriaceae</taxon>
        <taxon>Mesorhizobium</taxon>
    </lineage>
</organism>